<evidence type="ECO:0000256" key="1">
    <source>
        <dbReference type="ARBA" id="ARBA00022690"/>
    </source>
</evidence>
<proteinExistence type="predicted"/>
<dbReference type="PANTHER" id="PTHR31228">
    <property type="entry name" value="CYSTATIN/MONELLIN SUPERFAMILY PROTEIN"/>
    <property type="match status" value="1"/>
</dbReference>
<dbReference type="AlphaFoldDB" id="A0A392QKN0"/>
<dbReference type="GO" id="GO:0004869">
    <property type="term" value="F:cysteine-type endopeptidase inhibitor activity"/>
    <property type="evidence" value="ECO:0007669"/>
    <property type="project" value="UniProtKB-KW"/>
</dbReference>
<feature type="domain" description="Cystatin" evidence="3">
    <location>
        <begin position="19"/>
        <end position="91"/>
    </location>
</feature>
<dbReference type="Gene3D" id="3.10.450.10">
    <property type="match status" value="1"/>
</dbReference>
<dbReference type="InterPro" id="IPR046350">
    <property type="entry name" value="Cystatin_sf"/>
</dbReference>
<dbReference type="Pfam" id="PF00031">
    <property type="entry name" value="Cystatin"/>
    <property type="match status" value="1"/>
</dbReference>
<sequence length="97" mass="10938">MEFGRCWTAVPLNMTDDLRLELTPLCNAALDKFNADNQDTNYVFVDVVKTTWRPGGIYYITFQAQNDSANGSPTTFQAMVMKKRTGPHEVKSCSIKI</sequence>
<name>A0A392QKN0_9FABA</name>
<evidence type="ECO:0000259" key="3">
    <source>
        <dbReference type="Pfam" id="PF00031"/>
    </source>
</evidence>
<protein>
    <submittedName>
        <fullName evidence="4">Digestive organ expansion factor-like protein</fullName>
    </submittedName>
</protein>
<evidence type="ECO:0000256" key="2">
    <source>
        <dbReference type="ARBA" id="ARBA00022704"/>
    </source>
</evidence>
<organism evidence="4 5">
    <name type="scientific">Trifolium medium</name>
    <dbReference type="NCBI Taxonomy" id="97028"/>
    <lineage>
        <taxon>Eukaryota</taxon>
        <taxon>Viridiplantae</taxon>
        <taxon>Streptophyta</taxon>
        <taxon>Embryophyta</taxon>
        <taxon>Tracheophyta</taxon>
        <taxon>Spermatophyta</taxon>
        <taxon>Magnoliopsida</taxon>
        <taxon>eudicotyledons</taxon>
        <taxon>Gunneridae</taxon>
        <taxon>Pentapetalae</taxon>
        <taxon>rosids</taxon>
        <taxon>fabids</taxon>
        <taxon>Fabales</taxon>
        <taxon>Fabaceae</taxon>
        <taxon>Papilionoideae</taxon>
        <taxon>50 kb inversion clade</taxon>
        <taxon>NPAAA clade</taxon>
        <taxon>Hologalegina</taxon>
        <taxon>IRL clade</taxon>
        <taxon>Trifolieae</taxon>
        <taxon>Trifolium</taxon>
    </lineage>
</organism>
<reference evidence="4 5" key="1">
    <citation type="journal article" date="2018" name="Front. Plant Sci.">
        <title>Red Clover (Trifolium pratense) and Zigzag Clover (T. medium) - A Picture of Genomic Similarities and Differences.</title>
        <authorList>
            <person name="Dluhosova J."/>
            <person name="Istvanek J."/>
            <person name="Nedelnik J."/>
            <person name="Repkova J."/>
        </authorList>
    </citation>
    <scope>NUCLEOTIDE SEQUENCE [LARGE SCALE GENOMIC DNA]</scope>
    <source>
        <strain evidence="5">cv. 10/8</strain>
        <tissue evidence="4">Leaf</tissue>
    </source>
</reference>
<evidence type="ECO:0000313" key="5">
    <source>
        <dbReference type="Proteomes" id="UP000265520"/>
    </source>
</evidence>
<keyword evidence="5" id="KW-1185">Reference proteome</keyword>
<comment type="caution">
    <text evidence="4">The sequence shown here is derived from an EMBL/GenBank/DDBJ whole genome shotgun (WGS) entry which is preliminary data.</text>
</comment>
<dbReference type="SUPFAM" id="SSF54403">
    <property type="entry name" value="Cystatin/monellin"/>
    <property type="match status" value="1"/>
</dbReference>
<accession>A0A392QKN0</accession>
<dbReference type="PANTHER" id="PTHR31228:SF22">
    <property type="entry name" value="CYSTATIN_MONELLIN SUPERFAMILY PROTEIN"/>
    <property type="match status" value="1"/>
</dbReference>
<dbReference type="EMBL" id="LXQA010141292">
    <property type="protein sequence ID" value="MCI24412.1"/>
    <property type="molecule type" value="Genomic_DNA"/>
</dbReference>
<evidence type="ECO:0000313" key="4">
    <source>
        <dbReference type="EMBL" id="MCI24412.1"/>
    </source>
</evidence>
<dbReference type="InterPro" id="IPR000010">
    <property type="entry name" value="Cystatin_dom"/>
</dbReference>
<keyword evidence="2" id="KW-0789">Thiol protease inhibitor</keyword>
<dbReference type="Proteomes" id="UP000265520">
    <property type="component" value="Unassembled WGS sequence"/>
</dbReference>
<keyword evidence="1" id="KW-0646">Protease inhibitor</keyword>